<feature type="transmembrane region" description="Helical" evidence="1">
    <location>
        <begin position="117"/>
        <end position="146"/>
    </location>
</feature>
<evidence type="ECO:0000256" key="1">
    <source>
        <dbReference type="SAM" id="Phobius"/>
    </source>
</evidence>
<accession>A0A850PET9</accession>
<proteinExistence type="predicted"/>
<keyword evidence="1" id="KW-1133">Transmembrane helix</keyword>
<dbReference type="AlphaFoldDB" id="A0A850PET9"/>
<sequence>MAGRNSGRSGGPRGGVGDIVRGMMLLGRGSASGMGFFGGTVDAFLNALAPQLAWQIVISVLMLAQSPGAMNLTKALLLLCGVLLPPVVTHRLAVLWGREDRWLRYATASLWCDWLTLFVFVVALMLCLALLSSLMAPALVIGIIIASKTYEFWLRWFVARTGLGLGGWQSLTLVLSVLFALLALDALALLLPPHYDAWHDLLTSLQRRGR</sequence>
<keyword evidence="3" id="KW-1185">Reference proteome</keyword>
<gene>
    <name evidence="2" type="ORF">HUK82_07680</name>
</gene>
<feature type="transmembrane region" description="Helical" evidence="1">
    <location>
        <begin position="76"/>
        <end position="97"/>
    </location>
</feature>
<evidence type="ECO:0000313" key="3">
    <source>
        <dbReference type="Proteomes" id="UP000585665"/>
    </source>
</evidence>
<organism evidence="2 3">
    <name type="scientific">Ameyamaea chiangmaiensis</name>
    <dbReference type="NCBI Taxonomy" id="442969"/>
    <lineage>
        <taxon>Bacteria</taxon>
        <taxon>Pseudomonadati</taxon>
        <taxon>Pseudomonadota</taxon>
        <taxon>Alphaproteobacteria</taxon>
        <taxon>Acetobacterales</taxon>
        <taxon>Acetobacteraceae</taxon>
        <taxon>Ameyamaea</taxon>
    </lineage>
</organism>
<feature type="transmembrane region" description="Helical" evidence="1">
    <location>
        <begin position="43"/>
        <end position="64"/>
    </location>
</feature>
<comment type="caution">
    <text evidence="2">The sequence shown here is derived from an EMBL/GenBank/DDBJ whole genome shotgun (WGS) entry which is preliminary data.</text>
</comment>
<reference evidence="2 3" key="1">
    <citation type="submission" date="2020-06" db="EMBL/GenBank/DDBJ databases">
        <title>Description of novel acetic acid bacteria.</title>
        <authorList>
            <person name="Sombolestani A."/>
        </authorList>
    </citation>
    <scope>NUCLEOTIDE SEQUENCE [LARGE SCALE GENOMIC DNA]</scope>
    <source>
        <strain evidence="2 3">LMG 27010</strain>
    </source>
</reference>
<keyword evidence="1" id="KW-0472">Membrane</keyword>
<dbReference type="Proteomes" id="UP000585665">
    <property type="component" value="Unassembled WGS sequence"/>
</dbReference>
<protein>
    <submittedName>
        <fullName evidence="2">Uncharacterized protein</fullName>
    </submittedName>
</protein>
<dbReference type="EMBL" id="JABXXR010000044">
    <property type="protein sequence ID" value="NVN40442.1"/>
    <property type="molecule type" value="Genomic_DNA"/>
</dbReference>
<keyword evidence="1" id="KW-0812">Transmembrane</keyword>
<feature type="transmembrane region" description="Helical" evidence="1">
    <location>
        <begin position="167"/>
        <end position="191"/>
    </location>
</feature>
<name>A0A850PET9_9PROT</name>
<evidence type="ECO:0000313" key="2">
    <source>
        <dbReference type="EMBL" id="NVN40442.1"/>
    </source>
</evidence>
<dbReference type="RefSeq" id="WP_176613408.1">
    <property type="nucleotide sequence ID" value="NZ_JABXXR010000044.1"/>
</dbReference>